<accession>A0A511WYY8</accession>
<evidence type="ECO:0000313" key="1">
    <source>
        <dbReference type="EMBL" id="GEN55973.1"/>
    </source>
</evidence>
<evidence type="ECO:0000313" key="2">
    <source>
        <dbReference type="Proteomes" id="UP000321400"/>
    </source>
</evidence>
<gene>
    <name evidence="1" type="ORF">HAL01_04370</name>
</gene>
<dbReference type="RefSeq" id="WP_089800239.1">
    <property type="nucleotide sequence ID" value="NZ_BJYE01000004.1"/>
</dbReference>
<organism evidence="1 2">
    <name type="scientific">Halolactibacillus alkaliphilus</name>
    <dbReference type="NCBI Taxonomy" id="442899"/>
    <lineage>
        <taxon>Bacteria</taxon>
        <taxon>Bacillati</taxon>
        <taxon>Bacillota</taxon>
        <taxon>Bacilli</taxon>
        <taxon>Bacillales</taxon>
        <taxon>Bacillaceae</taxon>
        <taxon>Halolactibacillus</taxon>
    </lineage>
</organism>
<evidence type="ECO:0008006" key="3">
    <source>
        <dbReference type="Google" id="ProtNLM"/>
    </source>
</evidence>
<dbReference type="Proteomes" id="UP000321400">
    <property type="component" value="Unassembled WGS sequence"/>
</dbReference>
<dbReference type="Pfam" id="PF09932">
    <property type="entry name" value="DUF2164"/>
    <property type="match status" value="1"/>
</dbReference>
<dbReference type="OrthoDB" id="2972650at2"/>
<sequence length="79" mass="9208">MRLTREEYTIISDAIREYVAITFDLTIGSVATDQFIQFLEEDIVGIYEDHAIEKVRALVEEKAWSMDEDIRALKAVKRK</sequence>
<protein>
    <recommendedName>
        <fullName evidence="3">DUF2164 domain-containing protein</fullName>
    </recommendedName>
</protein>
<proteinExistence type="predicted"/>
<keyword evidence="2" id="KW-1185">Reference proteome</keyword>
<dbReference type="EMBL" id="BJYE01000004">
    <property type="protein sequence ID" value="GEN55973.1"/>
    <property type="molecule type" value="Genomic_DNA"/>
</dbReference>
<reference evidence="1 2" key="1">
    <citation type="submission" date="2019-07" db="EMBL/GenBank/DDBJ databases">
        <title>Whole genome shotgun sequence of Halolactibacillus alkaliphilus NBRC 103919.</title>
        <authorList>
            <person name="Hosoyama A."/>
            <person name="Uohara A."/>
            <person name="Ohji S."/>
            <person name="Ichikawa N."/>
        </authorList>
    </citation>
    <scope>NUCLEOTIDE SEQUENCE [LARGE SCALE GENOMIC DNA]</scope>
    <source>
        <strain evidence="1 2">NBRC 103919</strain>
    </source>
</reference>
<dbReference type="InterPro" id="IPR018680">
    <property type="entry name" value="DUF2164"/>
</dbReference>
<comment type="caution">
    <text evidence="1">The sequence shown here is derived from an EMBL/GenBank/DDBJ whole genome shotgun (WGS) entry which is preliminary data.</text>
</comment>
<name>A0A511WYY8_9BACI</name>
<dbReference type="AlphaFoldDB" id="A0A511WYY8"/>